<evidence type="ECO:0000256" key="1">
    <source>
        <dbReference type="SAM" id="MobiDB-lite"/>
    </source>
</evidence>
<dbReference type="EMBL" id="JAAGAX010000004">
    <property type="protein sequence ID" value="KAF2316936.1"/>
    <property type="molecule type" value="Genomic_DNA"/>
</dbReference>
<feature type="region of interest" description="Disordered" evidence="1">
    <location>
        <begin position="1"/>
        <end position="31"/>
    </location>
</feature>
<evidence type="ECO:0000313" key="2">
    <source>
        <dbReference type="EMBL" id="KAF2316936.1"/>
    </source>
</evidence>
<gene>
    <name evidence="2" type="ORF">GH714_006974</name>
</gene>
<keyword evidence="3" id="KW-1185">Reference proteome</keyword>
<dbReference type="AlphaFoldDB" id="A0A6A6MX57"/>
<reference evidence="2 3" key="1">
    <citation type="journal article" date="2020" name="Mol. Plant">
        <title>The Chromosome-Based Rubber Tree Genome Provides New Insights into Spurge Genome Evolution and Rubber Biosynthesis.</title>
        <authorList>
            <person name="Liu J."/>
            <person name="Shi C."/>
            <person name="Shi C.C."/>
            <person name="Li W."/>
            <person name="Zhang Q.J."/>
            <person name="Zhang Y."/>
            <person name="Li K."/>
            <person name="Lu H.F."/>
            <person name="Shi C."/>
            <person name="Zhu S.T."/>
            <person name="Xiao Z.Y."/>
            <person name="Nan H."/>
            <person name="Yue Y."/>
            <person name="Zhu X.G."/>
            <person name="Wu Y."/>
            <person name="Hong X.N."/>
            <person name="Fan G.Y."/>
            <person name="Tong Y."/>
            <person name="Zhang D."/>
            <person name="Mao C.L."/>
            <person name="Liu Y.L."/>
            <person name="Hao S.J."/>
            <person name="Liu W.Q."/>
            <person name="Lv M.Q."/>
            <person name="Zhang H.B."/>
            <person name="Liu Y."/>
            <person name="Hu-Tang G.R."/>
            <person name="Wang J.P."/>
            <person name="Wang J.H."/>
            <person name="Sun Y.H."/>
            <person name="Ni S.B."/>
            <person name="Chen W.B."/>
            <person name="Zhang X.C."/>
            <person name="Jiao Y.N."/>
            <person name="Eichler E.E."/>
            <person name="Li G.H."/>
            <person name="Liu X."/>
            <person name="Gao L.Z."/>
        </authorList>
    </citation>
    <scope>NUCLEOTIDE SEQUENCE [LARGE SCALE GENOMIC DNA]</scope>
    <source>
        <strain evidence="3">cv. GT1</strain>
        <tissue evidence="2">Leaf</tissue>
    </source>
</reference>
<accession>A0A6A6MX57</accession>
<name>A0A6A6MX57_HEVBR</name>
<protein>
    <submittedName>
        <fullName evidence="2">Uncharacterized protein</fullName>
    </submittedName>
</protein>
<comment type="caution">
    <text evidence="2">The sequence shown here is derived from an EMBL/GenBank/DDBJ whole genome shotgun (WGS) entry which is preliminary data.</text>
</comment>
<feature type="compositionally biased region" description="Polar residues" evidence="1">
    <location>
        <begin position="1"/>
        <end position="11"/>
    </location>
</feature>
<sequence>MPTIDLNSGMTSIKAATETSPKHKTSALSTPRDKNQFANIKPALRMESARKCKQTECLENAFAFVVIRVNRRWHVYARNSTGKRRIHRPESAAFQIDGQMKTGDYKCTYDRLQRIRNLQSMDAANRLLESDTYMNCSPLLKNQEI</sequence>
<organism evidence="2 3">
    <name type="scientific">Hevea brasiliensis</name>
    <name type="common">Para rubber tree</name>
    <name type="synonym">Siphonia brasiliensis</name>
    <dbReference type="NCBI Taxonomy" id="3981"/>
    <lineage>
        <taxon>Eukaryota</taxon>
        <taxon>Viridiplantae</taxon>
        <taxon>Streptophyta</taxon>
        <taxon>Embryophyta</taxon>
        <taxon>Tracheophyta</taxon>
        <taxon>Spermatophyta</taxon>
        <taxon>Magnoliopsida</taxon>
        <taxon>eudicotyledons</taxon>
        <taxon>Gunneridae</taxon>
        <taxon>Pentapetalae</taxon>
        <taxon>rosids</taxon>
        <taxon>fabids</taxon>
        <taxon>Malpighiales</taxon>
        <taxon>Euphorbiaceae</taxon>
        <taxon>Crotonoideae</taxon>
        <taxon>Micrandreae</taxon>
        <taxon>Hevea</taxon>
    </lineage>
</organism>
<dbReference type="Proteomes" id="UP000467840">
    <property type="component" value="Chromosome 6"/>
</dbReference>
<evidence type="ECO:0000313" key="3">
    <source>
        <dbReference type="Proteomes" id="UP000467840"/>
    </source>
</evidence>
<proteinExistence type="predicted"/>